<feature type="domain" description="Reverse transcriptase/retrotransposon-derived protein RNase H-like" evidence="3">
    <location>
        <begin position="53"/>
        <end position="100"/>
    </location>
</feature>
<dbReference type="FunFam" id="3.30.70.270:FF:000020">
    <property type="entry name" value="Transposon Tf2-6 polyprotein-like Protein"/>
    <property type="match status" value="1"/>
</dbReference>
<dbReference type="Gene3D" id="3.30.70.270">
    <property type="match status" value="1"/>
</dbReference>
<organism evidence="4 5">
    <name type="scientific">Dinothrombium tinctorium</name>
    <dbReference type="NCBI Taxonomy" id="1965070"/>
    <lineage>
        <taxon>Eukaryota</taxon>
        <taxon>Metazoa</taxon>
        <taxon>Ecdysozoa</taxon>
        <taxon>Arthropoda</taxon>
        <taxon>Chelicerata</taxon>
        <taxon>Arachnida</taxon>
        <taxon>Acari</taxon>
        <taxon>Acariformes</taxon>
        <taxon>Trombidiformes</taxon>
        <taxon>Prostigmata</taxon>
        <taxon>Anystina</taxon>
        <taxon>Parasitengona</taxon>
        <taxon>Trombidioidea</taxon>
        <taxon>Trombidiidae</taxon>
        <taxon>Dinothrombium</taxon>
    </lineage>
</organism>
<dbReference type="GO" id="GO:0003964">
    <property type="term" value="F:RNA-directed DNA polymerase activity"/>
    <property type="evidence" value="ECO:0007669"/>
    <property type="project" value="UniProtKB-EC"/>
</dbReference>
<dbReference type="Pfam" id="PF17919">
    <property type="entry name" value="RT_RNaseH_2"/>
    <property type="match status" value="1"/>
</dbReference>
<dbReference type="Proteomes" id="UP000285301">
    <property type="component" value="Unassembled WGS sequence"/>
</dbReference>
<dbReference type="InterPro" id="IPR043128">
    <property type="entry name" value="Rev_trsase/Diguanyl_cyclase"/>
</dbReference>
<dbReference type="STRING" id="1965070.A0A3S3NIP1"/>
<name>A0A3S3NIP1_9ACAR</name>
<dbReference type="AlphaFoldDB" id="A0A3S3NIP1"/>
<sequence>KIETIKNYRRPKNLKELLSFLGLCNYYRRFVQNFAKVESPLRKLTRKDTPFIWDKNCEKSFESLKNALINYPILRHYDPDLPLFVKTDASQSGVGCVLTQ</sequence>
<evidence type="ECO:0000256" key="2">
    <source>
        <dbReference type="ARBA" id="ARBA00023268"/>
    </source>
</evidence>
<comment type="caution">
    <text evidence="4">The sequence shown here is derived from an EMBL/GenBank/DDBJ whole genome shotgun (WGS) entry which is preliminary data.</text>
</comment>
<evidence type="ECO:0000259" key="3">
    <source>
        <dbReference type="Pfam" id="PF17919"/>
    </source>
</evidence>
<dbReference type="InterPro" id="IPR041577">
    <property type="entry name" value="RT_RNaseH_2"/>
</dbReference>
<evidence type="ECO:0000313" key="4">
    <source>
        <dbReference type="EMBL" id="RWS03419.1"/>
    </source>
</evidence>
<dbReference type="InterPro" id="IPR050951">
    <property type="entry name" value="Retrovirus_Pol_polyprotein"/>
</dbReference>
<dbReference type="PANTHER" id="PTHR37984:SF5">
    <property type="entry name" value="PROTEIN NYNRIN-LIKE"/>
    <property type="match status" value="1"/>
</dbReference>
<dbReference type="EC" id="2.7.7.49" evidence="1"/>
<dbReference type="EMBL" id="NCKU01006517">
    <property type="protein sequence ID" value="RWS03419.1"/>
    <property type="molecule type" value="Genomic_DNA"/>
</dbReference>
<dbReference type="InterPro" id="IPR043502">
    <property type="entry name" value="DNA/RNA_pol_sf"/>
</dbReference>
<evidence type="ECO:0000313" key="5">
    <source>
        <dbReference type="Proteomes" id="UP000285301"/>
    </source>
</evidence>
<dbReference type="OrthoDB" id="6491597at2759"/>
<dbReference type="SUPFAM" id="SSF56672">
    <property type="entry name" value="DNA/RNA polymerases"/>
    <property type="match status" value="1"/>
</dbReference>
<protein>
    <recommendedName>
        <fullName evidence="1">RNA-directed DNA polymerase</fullName>
        <ecNumber evidence="1">2.7.7.49</ecNumber>
    </recommendedName>
</protein>
<dbReference type="PANTHER" id="PTHR37984">
    <property type="entry name" value="PROTEIN CBG26694"/>
    <property type="match status" value="1"/>
</dbReference>
<reference evidence="4 5" key="1">
    <citation type="journal article" date="2018" name="Gigascience">
        <title>Genomes of trombidid mites reveal novel predicted allergens and laterally-transferred genes associated with secondary metabolism.</title>
        <authorList>
            <person name="Dong X."/>
            <person name="Chaisiri K."/>
            <person name="Xia D."/>
            <person name="Armstrong S.D."/>
            <person name="Fang Y."/>
            <person name="Donnelly M.J."/>
            <person name="Kadowaki T."/>
            <person name="McGarry J.W."/>
            <person name="Darby A.C."/>
            <person name="Makepeace B.L."/>
        </authorList>
    </citation>
    <scope>NUCLEOTIDE SEQUENCE [LARGE SCALE GENOMIC DNA]</scope>
    <source>
        <strain evidence="4">UoL-WK</strain>
    </source>
</reference>
<evidence type="ECO:0000256" key="1">
    <source>
        <dbReference type="ARBA" id="ARBA00012493"/>
    </source>
</evidence>
<keyword evidence="2" id="KW-0511">Multifunctional enzyme</keyword>
<gene>
    <name evidence="4" type="ORF">B4U79_16082</name>
</gene>
<proteinExistence type="predicted"/>
<feature type="non-terminal residue" evidence="4">
    <location>
        <position position="1"/>
    </location>
</feature>
<accession>A0A3S3NIP1</accession>
<keyword evidence="5" id="KW-1185">Reference proteome</keyword>
<feature type="non-terminal residue" evidence="4">
    <location>
        <position position="100"/>
    </location>
</feature>